<feature type="region of interest" description="Disordered" evidence="1">
    <location>
        <begin position="1"/>
        <end position="91"/>
    </location>
</feature>
<protein>
    <submittedName>
        <fullName evidence="2">Uncharacterized protein</fullName>
    </submittedName>
</protein>
<reference evidence="2" key="1">
    <citation type="submission" date="2023-10" db="EMBL/GenBank/DDBJ databases">
        <authorList>
            <person name="Chen Y."/>
            <person name="Shah S."/>
            <person name="Dougan E. K."/>
            <person name="Thang M."/>
            <person name="Chan C."/>
        </authorList>
    </citation>
    <scope>NUCLEOTIDE SEQUENCE [LARGE SCALE GENOMIC DNA]</scope>
</reference>
<dbReference type="Proteomes" id="UP001189429">
    <property type="component" value="Unassembled WGS sequence"/>
</dbReference>
<gene>
    <name evidence="2" type="ORF">PCOR1329_LOCUS30494</name>
</gene>
<dbReference type="EMBL" id="CAUYUJ010011736">
    <property type="protein sequence ID" value="CAK0832493.1"/>
    <property type="molecule type" value="Genomic_DNA"/>
</dbReference>
<name>A0ABN9SL64_9DINO</name>
<feature type="compositionally biased region" description="Low complexity" evidence="1">
    <location>
        <begin position="77"/>
        <end position="91"/>
    </location>
</feature>
<organism evidence="2 3">
    <name type="scientific">Prorocentrum cordatum</name>
    <dbReference type="NCBI Taxonomy" id="2364126"/>
    <lineage>
        <taxon>Eukaryota</taxon>
        <taxon>Sar</taxon>
        <taxon>Alveolata</taxon>
        <taxon>Dinophyceae</taxon>
        <taxon>Prorocentrales</taxon>
        <taxon>Prorocentraceae</taxon>
        <taxon>Prorocentrum</taxon>
    </lineage>
</organism>
<keyword evidence="3" id="KW-1185">Reference proteome</keyword>
<evidence type="ECO:0000313" key="3">
    <source>
        <dbReference type="Proteomes" id="UP001189429"/>
    </source>
</evidence>
<evidence type="ECO:0000256" key="1">
    <source>
        <dbReference type="SAM" id="MobiDB-lite"/>
    </source>
</evidence>
<comment type="caution">
    <text evidence="2">The sequence shown here is derived from an EMBL/GenBank/DDBJ whole genome shotgun (WGS) entry which is preliminary data.</text>
</comment>
<accession>A0ABN9SL64</accession>
<evidence type="ECO:0000313" key="2">
    <source>
        <dbReference type="EMBL" id="CAK0832493.1"/>
    </source>
</evidence>
<feature type="compositionally biased region" description="Low complexity" evidence="1">
    <location>
        <begin position="30"/>
        <end position="49"/>
    </location>
</feature>
<sequence>MALRAPAATSLHATDRPSPGSCSMPRRSGWRPTTAAAGRAPLAANGRGRSAAEALATPRSGRMAGDQREWRAAPQTSGRASSADSSGSAADRGCQIVRIGPEPMVGNLTTEDKAAVREMFGCKASFRARRNGLRSLTVVGPPIAAQLAWEYARERVRHEAAAGLRDRLNDMEADASGIVAVAGLHDVEDFDWVCPTLGPDRICGDKWQPACVYVRPAVYASASVTFDASSFQ</sequence>
<proteinExistence type="predicted"/>